<evidence type="ECO:0000256" key="7">
    <source>
        <dbReference type="ARBA" id="ARBA00022694"/>
    </source>
</evidence>
<dbReference type="Gene3D" id="3.40.50.150">
    <property type="entry name" value="Vaccinia Virus protein VP39"/>
    <property type="match status" value="1"/>
</dbReference>
<evidence type="ECO:0000313" key="11">
    <source>
        <dbReference type="Proteomes" id="UP000502699"/>
    </source>
</evidence>
<comment type="catalytic activity">
    <reaction evidence="1">
        <text>guanosine(46) in tRNA + S-adenosyl-L-methionine = N(7)-methylguanosine(46) in tRNA + S-adenosyl-L-homocysteine</text>
        <dbReference type="Rhea" id="RHEA:42708"/>
        <dbReference type="Rhea" id="RHEA-COMP:10188"/>
        <dbReference type="Rhea" id="RHEA-COMP:10189"/>
        <dbReference type="ChEBI" id="CHEBI:57856"/>
        <dbReference type="ChEBI" id="CHEBI:59789"/>
        <dbReference type="ChEBI" id="CHEBI:74269"/>
        <dbReference type="ChEBI" id="CHEBI:74480"/>
        <dbReference type="EC" id="2.1.1.33"/>
    </reaction>
</comment>
<dbReference type="CDD" id="cd02440">
    <property type="entry name" value="AdoMet_MTases"/>
    <property type="match status" value="1"/>
</dbReference>
<dbReference type="PROSITE" id="PS51625">
    <property type="entry name" value="SAM_MT_TRMB"/>
    <property type="match status" value="1"/>
</dbReference>
<protein>
    <recommendedName>
        <fullName evidence="3">tRNA (guanine(46)-N(7))-methyltransferase</fullName>
        <ecNumber evidence="3">2.1.1.33</ecNumber>
    </recommendedName>
</protein>
<evidence type="ECO:0000259" key="9">
    <source>
        <dbReference type="Pfam" id="PF13847"/>
    </source>
</evidence>
<accession>A0A6G7VG95</accession>
<dbReference type="Proteomes" id="UP000502699">
    <property type="component" value="Chromosome"/>
</dbReference>
<gene>
    <name evidence="10" type="ORF">GWK36_00995</name>
</gene>
<proteinExistence type="predicted"/>
<evidence type="ECO:0000256" key="5">
    <source>
        <dbReference type="ARBA" id="ARBA00022679"/>
    </source>
</evidence>
<evidence type="ECO:0000256" key="8">
    <source>
        <dbReference type="SAM" id="MobiDB-lite"/>
    </source>
</evidence>
<dbReference type="GO" id="GO:0008176">
    <property type="term" value="F:tRNA (guanine(46)-N7)-methyltransferase activity"/>
    <property type="evidence" value="ECO:0007669"/>
    <property type="project" value="UniProtKB-EC"/>
</dbReference>
<evidence type="ECO:0000256" key="2">
    <source>
        <dbReference type="ARBA" id="ARBA00003015"/>
    </source>
</evidence>
<comment type="function">
    <text evidence="2">Catalyzes the formation of N(7)-methylguanine at position 46 (m7G46) in tRNA.</text>
</comment>
<keyword evidence="6" id="KW-0949">S-adenosyl-L-methionine</keyword>
<dbReference type="InterPro" id="IPR029063">
    <property type="entry name" value="SAM-dependent_MTases_sf"/>
</dbReference>
<dbReference type="EC" id="2.1.1.33" evidence="3"/>
<feature type="region of interest" description="Disordered" evidence="8">
    <location>
        <begin position="1"/>
        <end position="72"/>
    </location>
</feature>
<name>A0A6G7VG95_9GAMM</name>
<keyword evidence="4 10" id="KW-0489">Methyltransferase</keyword>
<feature type="compositionally biased region" description="Basic residues" evidence="8">
    <location>
        <begin position="35"/>
        <end position="50"/>
    </location>
</feature>
<evidence type="ECO:0000256" key="4">
    <source>
        <dbReference type="ARBA" id="ARBA00022603"/>
    </source>
</evidence>
<organism evidence="10 11">
    <name type="scientific">Caldichromatium japonicum</name>
    <dbReference type="NCBI Taxonomy" id="2699430"/>
    <lineage>
        <taxon>Bacteria</taxon>
        <taxon>Pseudomonadati</taxon>
        <taxon>Pseudomonadota</taxon>
        <taxon>Gammaproteobacteria</taxon>
        <taxon>Chromatiales</taxon>
        <taxon>Chromatiaceae</taxon>
        <taxon>Caldichromatium</taxon>
    </lineage>
</organism>
<keyword evidence="5 10" id="KW-0808">Transferase</keyword>
<evidence type="ECO:0000313" key="10">
    <source>
        <dbReference type="EMBL" id="QIK39041.1"/>
    </source>
</evidence>
<keyword evidence="7" id="KW-0819">tRNA processing</keyword>
<sequence length="186" mass="20443">MRVASNSTNTSGRCIPPRLPRCVSRSTPAPSASGRRLRRRSRRSSRRSTRRSAPPTRFPIPKPSQDLPYDHPLESQLQRAGPIHLWLLPRDQSALARLCGLDHWPPEALPGEPVRLLDLGCGQGLGLCLTASLHPEMAFVSIDFNPAHIAPAQGLARRAGLANVRFIEGDFVELGRLNLADDEAQI</sequence>
<dbReference type="AlphaFoldDB" id="A0A6G7VG95"/>
<dbReference type="Pfam" id="PF13847">
    <property type="entry name" value="Methyltransf_31"/>
    <property type="match status" value="1"/>
</dbReference>
<dbReference type="KEGG" id="cjap:GWK36_00995"/>
<evidence type="ECO:0000256" key="3">
    <source>
        <dbReference type="ARBA" id="ARBA00011977"/>
    </source>
</evidence>
<reference evidence="11" key="1">
    <citation type="submission" date="2020-01" db="EMBL/GenBank/DDBJ databases">
        <title>Caldichromatium gen. nov., sp. nov., a thermophilic purple sulfur bacterium member of the family Chromatiaceae isolated from Nakabusa hot spring, Japan.</title>
        <authorList>
            <person name="Saini M.K."/>
            <person name="Hanada S."/>
            <person name="Tank M."/>
        </authorList>
    </citation>
    <scope>NUCLEOTIDE SEQUENCE [LARGE SCALE GENOMIC DNA]</scope>
    <source>
        <strain evidence="11">No.7</strain>
    </source>
</reference>
<dbReference type="InterPro" id="IPR003358">
    <property type="entry name" value="tRNA_(Gua-N-7)_MeTrfase_Trmb"/>
</dbReference>
<keyword evidence="11" id="KW-1185">Reference proteome</keyword>
<dbReference type="EMBL" id="CP048029">
    <property type="protein sequence ID" value="QIK39041.1"/>
    <property type="molecule type" value="Genomic_DNA"/>
</dbReference>
<evidence type="ECO:0000256" key="1">
    <source>
        <dbReference type="ARBA" id="ARBA00000142"/>
    </source>
</evidence>
<feature type="domain" description="Methyltransferase" evidence="9">
    <location>
        <begin position="114"/>
        <end position="182"/>
    </location>
</feature>
<dbReference type="SUPFAM" id="SSF53335">
    <property type="entry name" value="S-adenosyl-L-methionine-dependent methyltransferases"/>
    <property type="match status" value="1"/>
</dbReference>
<dbReference type="InterPro" id="IPR025714">
    <property type="entry name" value="Methyltranfer_dom"/>
</dbReference>
<feature type="compositionally biased region" description="Polar residues" evidence="8">
    <location>
        <begin position="1"/>
        <end position="12"/>
    </location>
</feature>
<evidence type="ECO:0000256" key="6">
    <source>
        <dbReference type="ARBA" id="ARBA00022691"/>
    </source>
</evidence>